<feature type="region of interest" description="Disordered" evidence="1">
    <location>
        <begin position="378"/>
        <end position="404"/>
    </location>
</feature>
<dbReference type="SUPFAM" id="SSF48371">
    <property type="entry name" value="ARM repeat"/>
    <property type="match status" value="1"/>
</dbReference>
<comment type="caution">
    <text evidence="2">The sequence shown here is derived from an EMBL/GenBank/DDBJ whole genome shotgun (WGS) entry which is preliminary data.</text>
</comment>
<evidence type="ECO:0000313" key="3">
    <source>
        <dbReference type="Proteomes" id="UP001314263"/>
    </source>
</evidence>
<dbReference type="GO" id="GO:0030686">
    <property type="term" value="C:90S preribosome"/>
    <property type="evidence" value="ECO:0007669"/>
    <property type="project" value="TreeGrafter"/>
</dbReference>
<dbReference type="PANTHER" id="PTHR17695">
    <property type="entry name" value="SMALL SUBUNIT PROCESSOME COMPONENT 20 HOMOLOG"/>
    <property type="match status" value="1"/>
</dbReference>
<dbReference type="AlphaFoldDB" id="A0AAV1HZ51"/>
<feature type="compositionally biased region" description="Basic and acidic residues" evidence="1">
    <location>
        <begin position="555"/>
        <end position="569"/>
    </location>
</feature>
<dbReference type="InterPro" id="IPR052575">
    <property type="entry name" value="SSU_processome_comp_20"/>
</dbReference>
<dbReference type="Proteomes" id="UP001314263">
    <property type="component" value="Unassembled WGS sequence"/>
</dbReference>
<keyword evidence="3" id="KW-1185">Reference proteome</keyword>
<dbReference type="InterPro" id="IPR011989">
    <property type="entry name" value="ARM-like"/>
</dbReference>
<sequence length="587" mass="64376">MQPSTEELRFLLKWAFGDVEASRSRVAAFGLLKAAIARRLVVPEVYDLMERVQELMIKSHEPSVRQQCSGILLQYILDYPLGAKRLQHHLQFLITNLSFEHESGRQASVDTMKALILRFPEPLVEEWAPVFFMALVARLVNDPSVACRVMHEQALKTLLQRAGAALADRLAAFCMQWLSGEDARMARAAAQVTGVFAEVEGARFGRRVPGLLQILVPALERAAQEEDAGVETSDELSTFSSWQVPYFCLTLLEKAAHLAPKQVSFSAAQSLWLVLPALLSHAHLWVRKAALRLLCLGMSSPALGGSLLQHPKASPGRLALLSYQQMEVSSADEALLELAARSAALLAPLLYDTDLAAGRVPAAQGNGNLGLATSDSNMEAAEHATAAAEEAEDRDAAEDQAAAASQDAALTLHGMVRRVARTAGETSWVRQGARLAALRLLAALALRLKQERGAPALLPYLPAMMLPLVRQDERSHNRPNLDAALPAHLAEADALGREIMAQLKAAAGDEAYLQALVQAKQHATAMRRLRRKQQASEKLADPELASQRRARKLQRRGEGQKKKREELKRQRSTGLAVKNRRDKRVKS</sequence>
<name>A0AAV1HZ51_9CHLO</name>
<gene>
    <name evidence="2" type="ORF">CVIRNUC_002494</name>
</gene>
<dbReference type="PANTHER" id="PTHR17695:SF11">
    <property type="entry name" value="SMALL SUBUNIT PROCESSOME COMPONENT 20 HOMOLOG"/>
    <property type="match status" value="1"/>
</dbReference>
<dbReference type="GO" id="GO:0032040">
    <property type="term" value="C:small-subunit processome"/>
    <property type="evidence" value="ECO:0007669"/>
    <property type="project" value="TreeGrafter"/>
</dbReference>
<dbReference type="InterPro" id="IPR016024">
    <property type="entry name" value="ARM-type_fold"/>
</dbReference>
<feature type="region of interest" description="Disordered" evidence="1">
    <location>
        <begin position="529"/>
        <end position="587"/>
    </location>
</feature>
<reference evidence="2 3" key="1">
    <citation type="submission" date="2023-10" db="EMBL/GenBank/DDBJ databases">
        <authorList>
            <person name="Maclean D."/>
            <person name="Macfadyen A."/>
        </authorList>
    </citation>
    <scope>NUCLEOTIDE SEQUENCE [LARGE SCALE GENOMIC DNA]</scope>
</reference>
<protein>
    <submittedName>
        <fullName evidence="2">Uncharacterized protein</fullName>
    </submittedName>
</protein>
<evidence type="ECO:0000256" key="1">
    <source>
        <dbReference type="SAM" id="MobiDB-lite"/>
    </source>
</evidence>
<feature type="compositionally biased region" description="Acidic residues" evidence="1">
    <location>
        <begin position="389"/>
        <end position="398"/>
    </location>
</feature>
<feature type="compositionally biased region" description="Basic residues" evidence="1">
    <location>
        <begin position="578"/>
        <end position="587"/>
    </location>
</feature>
<dbReference type="Gene3D" id="1.25.10.10">
    <property type="entry name" value="Leucine-rich Repeat Variant"/>
    <property type="match status" value="1"/>
</dbReference>
<proteinExistence type="predicted"/>
<evidence type="ECO:0000313" key="2">
    <source>
        <dbReference type="EMBL" id="CAK0756913.1"/>
    </source>
</evidence>
<organism evidence="2 3">
    <name type="scientific">Coccomyxa viridis</name>
    <dbReference type="NCBI Taxonomy" id="1274662"/>
    <lineage>
        <taxon>Eukaryota</taxon>
        <taxon>Viridiplantae</taxon>
        <taxon>Chlorophyta</taxon>
        <taxon>core chlorophytes</taxon>
        <taxon>Trebouxiophyceae</taxon>
        <taxon>Trebouxiophyceae incertae sedis</taxon>
        <taxon>Coccomyxaceae</taxon>
        <taxon>Coccomyxa</taxon>
    </lineage>
</organism>
<dbReference type="EMBL" id="CAUYUE010000003">
    <property type="protein sequence ID" value="CAK0756913.1"/>
    <property type="molecule type" value="Genomic_DNA"/>
</dbReference>
<accession>A0AAV1HZ51</accession>